<evidence type="ECO:0000256" key="2">
    <source>
        <dbReference type="ARBA" id="ARBA00022448"/>
    </source>
</evidence>
<dbReference type="PANTHER" id="PTHR42953:SF3">
    <property type="entry name" value="HIGH-AFFINITY ZINC UPTAKE SYSTEM PROTEIN ZNUA"/>
    <property type="match status" value="1"/>
</dbReference>
<dbReference type="GO" id="GO:0046872">
    <property type="term" value="F:metal ion binding"/>
    <property type="evidence" value="ECO:0007669"/>
    <property type="project" value="InterPro"/>
</dbReference>
<keyword evidence="2" id="KW-0813">Transport</keyword>
<name>A0A1G6CUQ4_9BACT</name>
<evidence type="ECO:0000313" key="5">
    <source>
        <dbReference type="Proteomes" id="UP000198771"/>
    </source>
</evidence>
<dbReference type="PANTHER" id="PTHR42953">
    <property type="entry name" value="HIGH-AFFINITY ZINC UPTAKE SYSTEM PROTEIN ZNUA-RELATED"/>
    <property type="match status" value="1"/>
</dbReference>
<evidence type="ECO:0000313" key="4">
    <source>
        <dbReference type="EMBL" id="SDB36628.1"/>
    </source>
</evidence>
<keyword evidence="5" id="KW-1185">Reference proteome</keyword>
<dbReference type="InterPro" id="IPR006127">
    <property type="entry name" value="ZnuA-like"/>
</dbReference>
<evidence type="ECO:0000256" key="3">
    <source>
        <dbReference type="ARBA" id="ARBA00022729"/>
    </source>
</evidence>
<organism evidence="4 5">
    <name type="scientific">Desulfonatronum thiosulfatophilum</name>
    <dbReference type="NCBI Taxonomy" id="617002"/>
    <lineage>
        <taxon>Bacteria</taxon>
        <taxon>Pseudomonadati</taxon>
        <taxon>Thermodesulfobacteriota</taxon>
        <taxon>Desulfovibrionia</taxon>
        <taxon>Desulfovibrionales</taxon>
        <taxon>Desulfonatronaceae</taxon>
        <taxon>Desulfonatronum</taxon>
    </lineage>
</organism>
<reference evidence="4 5" key="1">
    <citation type="submission" date="2016-10" db="EMBL/GenBank/DDBJ databases">
        <authorList>
            <person name="de Groot N.N."/>
        </authorList>
    </citation>
    <scope>NUCLEOTIDE SEQUENCE [LARGE SCALE GENOMIC DNA]</scope>
    <source>
        <strain evidence="4 5">ASO4-2</strain>
    </source>
</reference>
<comment type="similarity">
    <text evidence="1">Belongs to the bacterial solute-binding protein 9 family.</text>
</comment>
<keyword evidence="3" id="KW-0732">Signal</keyword>
<dbReference type="SUPFAM" id="SSF53807">
    <property type="entry name" value="Helical backbone' metal receptor"/>
    <property type="match status" value="1"/>
</dbReference>
<sequence>MEALSALDSAHASVYEANFNSFMKDLDDLDADIRSTLSEKEGAAFMVFHPAWGYFARHYGLEQIPVEVEGKDPRAQDLQNLIQRAKAEQIRVVFVSPQFSARSAETIATAIDGEIIAIDPLAEDWMANMRLVAEKFRKAML</sequence>
<accession>A0A1G6CUQ4</accession>
<dbReference type="GO" id="GO:0030001">
    <property type="term" value="P:metal ion transport"/>
    <property type="evidence" value="ECO:0007669"/>
    <property type="project" value="InterPro"/>
</dbReference>
<dbReference type="Gene3D" id="3.40.50.1980">
    <property type="entry name" value="Nitrogenase molybdenum iron protein domain"/>
    <property type="match status" value="2"/>
</dbReference>
<dbReference type="Proteomes" id="UP000198771">
    <property type="component" value="Unassembled WGS sequence"/>
</dbReference>
<dbReference type="InterPro" id="IPR050492">
    <property type="entry name" value="Bact_metal-bind_prot9"/>
</dbReference>
<dbReference type="EMBL" id="FMXO01000009">
    <property type="protein sequence ID" value="SDB36628.1"/>
    <property type="molecule type" value="Genomic_DNA"/>
</dbReference>
<proteinExistence type="inferred from homology"/>
<dbReference type="STRING" id="617002.SAMN05660653_01736"/>
<dbReference type="AlphaFoldDB" id="A0A1G6CUQ4"/>
<dbReference type="Pfam" id="PF01297">
    <property type="entry name" value="ZnuA"/>
    <property type="match status" value="1"/>
</dbReference>
<evidence type="ECO:0000256" key="1">
    <source>
        <dbReference type="ARBA" id="ARBA00011028"/>
    </source>
</evidence>
<protein>
    <submittedName>
        <fullName evidence="4">Zinc-uptake complex component A, substrate-binding</fullName>
    </submittedName>
</protein>
<gene>
    <name evidence="4" type="ORF">SAMN05660653_01736</name>
</gene>